<protein>
    <submittedName>
        <fullName evidence="2">Uncharacterized protein</fullName>
    </submittedName>
</protein>
<feature type="compositionally biased region" description="Basic and acidic residues" evidence="1">
    <location>
        <begin position="158"/>
        <end position="175"/>
    </location>
</feature>
<proteinExistence type="predicted"/>
<feature type="region of interest" description="Disordered" evidence="1">
    <location>
        <begin position="152"/>
        <end position="175"/>
    </location>
</feature>
<accession>K1WKD9</accession>
<dbReference type="Proteomes" id="UP000006753">
    <property type="component" value="Unassembled WGS sequence"/>
</dbReference>
<sequence>MSLSLSLSPSPTQIQTYRTPVVPHSPTTITITTASTAPWPQTDHQIALDSLTATLAAFKLRVLASPTSKPAPSEPDANSQQSRTSSLCSSEEKIRMQSLSLLIPLPLAIRKIKLAAPPSPPKRPTVVQSLGRRHCSYEALVKVCSIPDFNSDSDSDSNYDKGSDSGSRNEERGEGVDFRCRAEPFLAYDSLYDPALVFDEVDWTPRTTRSETSGWMSPSFVGESEGNVWDRNWGEDDSDEEEENLRPMPLRLGMGLKSRLRMLERDSESEYSNSRPGTPANVERKMSVESSLNPWARDGRKSIARDLANVVMDFENTSACVEIFASLDVEALVADPEWEFEDHDALRGATAMDLRRHAPRRSCWCHWCELDRSSVPGARGIHDATKWCGCNTCLDFLSVEMEAVEKVGSAEWYGSLLQQIQEQERWAVKEEKDFGIATETETDAGVEQRKGESWGTMISRALRSE</sequence>
<gene>
    <name evidence="2" type="ORF">MBM_08434</name>
</gene>
<reference evidence="2 3" key="1">
    <citation type="journal article" date="2012" name="BMC Genomics">
        <title>Sequencing the genome of Marssonina brunnea reveals fungus-poplar co-evolution.</title>
        <authorList>
            <person name="Zhu S."/>
            <person name="Cao Y.-Z."/>
            <person name="Jiang C."/>
            <person name="Tan B.-Y."/>
            <person name="Wang Z."/>
            <person name="Feng S."/>
            <person name="Zhang L."/>
            <person name="Su X.-H."/>
            <person name="Brejova B."/>
            <person name="Vinar T."/>
            <person name="Xu M."/>
            <person name="Wang M.-X."/>
            <person name="Zhang S.-G."/>
            <person name="Huang M.-R."/>
            <person name="Wu R."/>
            <person name="Zhou Y."/>
        </authorList>
    </citation>
    <scope>NUCLEOTIDE SEQUENCE [LARGE SCALE GENOMIC DNA]</scope>
    <source>
        <strain evidence="2 3">MB_m1</strain>
    </source>
</reference>
<feature type="region of interest" description="Disordered" evidence="1">
    <location>
        <begin position="226"/>
        <end position="247"/>
    </location>
</feature>
<dbReference type="AlphaFoldDB" id="K1WKD9"/>
<name>K1WKD9_MARBU</name>
<feature type="compositionally biased region" description="Low complexity" evidence="1">
    <location>
        <begin position="79"/>
        <end position="89"/>
    </location>
</feature>
<keyword evidence="3" id="KW-1185">Reference proteome</keyword>
<dbReference type="OrthoDB" id="10483402at2759"/>
<evidence type="ECO:0000313" key="3">
    <source>
        <dbReference type="Proteomes" id="UP000006753"/>
    </source>
</evidence>
<organism evidence="2 3">
    <name type="scientific">Marssonina brunnea f. sp. multigermtubi (strain MB_m1)</name>
    <name type="common">Marssonina leaf spot fungus</name>
    <dbReference type="NCBI Taxonomy" id="1072389"/>
    <lineage>
        <taxon>Eukaryota</taxon>
        <taxon>Fungi</taxon>
        <taxon>Dikarya</taxon>
        <taxon>Ascomycota</taxon>
        <taxon>Pezizomycotina</taxon>
        <taxon>Leotiomycetes</taxon>
        <taxon>Helotiales</taxon>
        <taxon>Drepanopezizaceae</taxon>
        <taxon>Drepanopeziza</taxon>
    </lineage>
</organism>
<dbReference type="InParanoid" id="K1WKD9"/>
<evidence type="ECO:0000313" key="2">
    <source>
        <dbReference type="EMBL" id="EKD13351.1"/>
    </source>
</evidence>
<feature type="region of interest" description="Disordered" evidence="1">
    <location>
        <begin position="66"/>
        <end position="89"/>
    </location>
</feature>
<dbReference type="KEGG" id="mbe:MBM_08434"/>
<feature type="region of interest" description="Disordered" evidence="1">
    <location>
        <begin position="265"/>
        <end position="289"/>
    </location>
</feature>
<dbReference type="EMBL" id="JH921450">
    <property type="protein sequence ID" value="EKD13351.1"/>
    <property type="molecule type" value="Genomic_DNA"/>
</dbReference>
<dbReference type="HOGENOM" id="CLU_588023_0_0_1"/>
<evidence type="ECO:0000256" key="1">
    <source>
        <dbReference type="SAM" id="MobiDB-lite"/>
    </source>
</evidence>